<keyword evidence="5 8" id="KW-0808">Transferase</keyword>
<dbReference type="Gene3D" id="3.20.20.330">
    <property type="entry name" value="Homocysteine-binding-like domain"/>
    <property type="match status" value="1"/>
</dbReference>
<dbReference type="PROSITE" id="PS50970">
    <property type="entry name" value="HCY"/>
    <property type="match status" value="1"/>
</dbReference>
<evidence type="ECO:0000256" key="2">
    <source>
        <dbReference type="ARBA" id="ARBA00004777"/>
    </source>
</evidence>
<comment type="pathway">
    <text evidence="2">One-carbon metabolism; tetrahydrofolate interconversion.</text>
</comment>
<protein>
    <submittedName>
        <fullName evidence="10">Homocysteine S-methyltransferase</fullName>
    </submittedName>
</protein>
<dbReference type="GO" id="GO:0006555">
    <property type="term" value="P:methionine metabolic process"/>
    <property type="evidence" value="ECO:0007669"/>
    <property type="project" value="InterPro"/>
</dbReference>
<evidence type="ECO:0000256" key="6">
    <source>
        <dbReference type="ARBA" id="ARBA00022827"/>
    </source>
</evidence>
<dbReference type="InterPro" id="IPR029041">
    <property type="entry name" value="FAD-linked_oxidoreductase-like"/>
</dbReference>
<dbReference type="GO" id="GO:0008168">
    <property type="term" value="F:methyltransferase activity"/>
    <property type="evidence" value="ECO:0007669"/>
    <property type="project" value="UniProtKB-UniRule"/>
</dbReference>
<dbReference type="PANTHER" id="PTHR11103">
    <property type="entry name" value="SLR1189 PROTEIN"/>
    <property type="match status" value="1"/>
</dbReference>
<keyword evidence="11" id="KW-1185">Reference proteome</keyword>
<evidence type="ECO:0000256" key="4">
    <source>
        <dbReference type="ARBA" id="ARBA00022630"/>
    </source>
</evidence>
<evidence type="ECO:0000256" key="3">
    <source>
        <dbReference type="ARBA" id="ARBA00022603"/>
    </source>
</evidence>
<feature type="binding site" evidence="8">
    <location>
        <position position="202"/>
    </location>
    <ligand>
        <name>Zn(2+)</name>
        <dbReference type="ChEBI" id="CHEBI:29105"/>
    </ligand>
</feature>
<evidence type="ECO:0000313" key="11">
    <source>
        <dbReference type="Proteomes" id="UP000184052"/>
    </source>
</evidence>
<dbReference type="SUPFAM" id="SSF82282">
    <property type="entry name" value="Homocysteine S-methyltransferase"/>
    <property type="match status" value="1"/>
</dbReference>
<evidence type="ECO:0000313" key="10">
    <source>
        <dbReference type="EMBL" id="SHJ47631.1"/>
    </source>
</evidence>
<dbReference type="UniPathway" id="UPA00193"/>
<dbReference type="RefSeq" id="WP_073050053.1">
    <property type="nucleotide sequence ID" value="NZ_FQZL01000022.1"/>
</dbReference>
<dbReference type="SUPFAM" id="SSF51730">
    <property type="entry name" value="FAD-linked oxidoreductase"/>
    <property type="match status" value="1"/>
</dbReference>
<proteinExistence type="predicted"/>
<comment type="cofactor">
    <cofactor evidence="8">
        <name>Zn(2+)</name>
        <dbReference type="ChEBI" id="CHEBI:29105"/>
    </cofactor>
</comment>
<keyword evidence="7" id="KW-0560">Oxidoreductase</keyword>
<dbReference type="PANTHER" id="PTHR11103:SF18">
    <property type="entry name" value="SLR1189 PROTEIN"/>
    <property type="match status" value="1"/>
</dbReference>
<feature type="domain" description="Hcy-binding" evidence="9">
    <location>
        <begin position="1"/>
        <end position="281"/>
    </location>
</feature>
<dbReference type="InterPro" id="IPR003726">
    <property type="entry name" value="HCY_dom"/>
</dbReference>
<sequence>MILDYLKKNILLTDGAMGTYYAELTGDYHTTCELANLQNPDIIREIHRQYLDAGAMLIRTNTFAANRSKLDVSLETLKDIIQKGYAIAEEAAKESNAFVAGSIGPIVAVDIDQNENDILEEYKIIADALLSAGARIILFETFSSINYLKSVSRYIKEKDDSITVMAHFAVMPDGYTREGISINHILDNVQEIESIDIHGFNCGSGPTHLHRMIRKLDFSGDPISVLPNAGYPEIINERTVYVNNPDYFADKMMDIKNLGVKIIGGCCGTTPEHIRVLAQKLAEGNGKETRQEPARTVHKEKHTKLQNTFQEKLSKGEFVFAVELDPPFDTDIAKIMEGARLCSKENIDLITIADSPMSKVRVDSIAIACKIKREVGIDTMPHVCCRDKNVIALRSGLLAAHVEGIRNILAVTGDPVSADTLASVKGVFNLNSYKFMSLISQMNIEVFGEDPLSIGGALNLNLANKDKEVSRMMKKAENGATFFLTQPIYEDETIDYLKTLKDRNVKILGGILPIVSYRNARFLNNELPGVHVPAEYVNRFNPDMTRQEAEETGIQMAVELAKKLKPHVDGIYFMTPFNRVSMIVEIIKRMG</sequence>
<evidence type="ECO:0000256" key="7">
    <source>
        <dbReference type="ARBA" id="ARBA00023002"/>
    </source>
</evidence>
<dbReference type="Pfam" id="PF02219">
    <property type="entry name" value="MTHFR"/>
    <property type="match status" value="1"/>
</dbReference>
<dbReference type="CDD" id="cd00537">
    <property type="entry name" value="MTHFR"/>
    <property type="match status" value="1"/>
</dbReference>
<dbReference type="Proteomes" id="UP000184052">
    <property type="component" value="Unassembled WGS sequence"/>
</dbReference>
<organism evidence="10 11">
    <name type="scientific">Dethiosulfatibacter aminovorans DSM 17477</name>
    <dbReference type="NCBI Taxonomy" id="1121476"/>
    <lineage>
        <taxon>Bacteria</taxon>
        <taxon>Bacillati</taxon>
        <taxon>Bacillota</taxon>
        <taxon>Tissierellia</taxon>
        <taxon>Dethiosulfatibacter</taxon>
    </lineage>
</organism>
<dbReference type="InterPro" id="IPR003171">
    <property type="entry name" value="Mehydrof_redctse-like"/>
</dbReference>
<dbReference type="AlphaFoldDB" id="A0A1M6JLR2"/>
<comment type="cofactor">
    <cofactor evidence="1">
        <name>FAD</name>
        <dbReference type="ChEBI" id="CHEBI:57692"/>
    </cofactor>
</comment>
<evidence type="ECO:0000256" key="8">
    <source>
        <dbReference type="PROSITE-ProRule" id="PRU00333"/>
    </source>
</evidence>
<keyword evidence="8" id="KW-0479">Metal-binding</keyword>
<dbReference type="InterPro" id="IPR036589">
    <property type="entry name" value="HCY_dom_sf"/>
</dbReference>
<keyword evidence="4" id="KW-0285">Flavoprotein</keyword>
<keyword evidence="3 8" id="KW-0489">Methyltransferase</keyword>
<dbReference type="NCBIfam" id="NF006396">
    <property type="entry name" value="PRK08645.1"/>
    <property type="match status" value="1"/>
</dbReference>
<dbReference type="GO" id="GO:0035999">
    <property type="term" value="P:tetrahydrofolate interconversion"/>
    <property type="evidence" value="ECO:0007669"/>
    <property type="project" value="UniProtKB-UniPathway"/>
</dbReference>
<reference evidence="10 11" key="1">
    <citation type="submission" date="2016-11" db="EMBL/GenBank/DDBJ databases">
        <authorList>
            <person name="Jaros S."/>
            <person name="Januszkiewicz K."/>
            <person name="Wedrychowicz H."/>
        </authorList>
    </citation>
    <scope>NUCLEOTIDE SEQUENCE [LARGE SCALE GENOMIC DNA]</scope>
    <source>
        <strain evidence="10 11">DSM 17477</strain>
    </source>
</reference>
<keyword evidence="8" id="KW-0862">Zinc</keyword>
<dbReference type="Pfam" id="PF02574">
    <property type="entry name" value="S-methyl_trans"/>
    <property type="match status" value="1"/>
</dbReference>
<name>A0A1M6JLR2_9FIRM</name>
<evidence type="ECO:0000259" key="9">
    <source>
        <dbReference type="PROSITE" id="PS50970"/>
    </source>
</evidence>
<evidence type="ECO:0000256" key="1">
    <source>
        <dbReference type="ARBA" id="ARBA00001974"/>
    </source>
</evidence>
<dbReference type="GO" id="GO:0046872">
    <property type="term" value="F:metal ion binding"/>
    <property type="evidence" value="ECO:0007669"/>
    <property type="project" value="UniProtKB-KW"/>
</dbReference>
<dbReference type="GO" id="GO:0032259">
    <property type="term" value="P:methylation"/>
    <property type="evidence" value="ECO:0007669"/>
    <property type="project" value="UniProtKB-KW"/>
</dbReference>
<keyword evidence="6" id="KW-0274">FAD</keyword>
<feature type="binding site" evidence="8">
    <location>
        <position position="266"/>
    </location>
    <ligand>
        <name>Zn(2+)</name>
        <dbReference type="ChEBI" id="CHEBI:29105"/>
    </ligand>
</feature>
<dbReference type="STRING" id="1121476.SAMN02745751_02650"/>
<feature type="binding site" evidence="8">
    <location>
        <position position="267"/>
    </location>
    <ligand>
        <name>Zn(2+)</name>
        <dbReference type="ChEBI" id="CHEBI:29105"/>
    </ligand>
</feature>
<evidence type="ECO:0000256" key="5">
    <source>
        <dbReference type="ARBA" id="ARBA00022679"/>
    </source>
</evidence>
<gene>
    <name evidence="10" type="ORF">SAMN02745751_02650</name>
</gene>
<accession>A0A1M6JLR2</accession>
<dbReference type="OrthoDB" id="9803687at2"/>
<dbReference type="EMBL" id="FQZL01000022">
    <property type="protein sequence ID" value="SHJ47631.1"/>
    <property type="molecule type" value="Genomic_DNA"/>
</dbReference>
<dbReference type="Gene3D" id="3.20.20.220">
    <property type="match status" value="1"/>
</dbReference>
<dbReference type="GO" id="GO:0004489">
    <property type="term" value="F:methylenetetrahydrofolate reductase [NAD(P)H] activity"/>
    <property type="evidence" value="ECO:0007669"/>
    <property type="project" value="InterPro"/>
</dbReference>